<reference evidence="3 4" key="2">
    <citation type="journal article" date="2022" name="Mol. Biol. Evol.">
        <title>Comparative Genomics Reveals Insights into the Divergent Evolution of Astigmatic Mites and Household Pest Adaptations.</title>
        <authorList>
            <person name="Xiong Q."/>
            <person name="Wan A.T."/>
            <person name="Liu X."/>
            <person name="Fung C.S."/>
            <person name="Xiao X."/>
            <person name="Malainual N."/>
            <person name="Hou J."/>
            <person name="Wang L."/>
            <person name="Wang M."/>
            <person name="Yang K.Y."/>
            <person name="Cui Y."/>
            <person name="Leung E.L."/>
            <person name="Nong W."/>
            <person name="Shin S.K."/>
            <person name="Au S.W."/>
            <person name="Jeong K.Y."/>
            <person name="Chew F.T."/>
            <person name="Hui J.H."/>
            <person name="Leung T.F."/>
            <person name="Tungtrongchitr A."/>
            <person name="Zhong N."/>
            <person name="Liu Z."/>
            <person name="Tsui S.K."/>
        </authorList>
    </citation>
    <scope>NUCLEOTIDE SEQUENCE [LARGE SCALE GENOMIC DNA]</scope>
    <source>
        <strain evidence="3">Derp</strain>
    </source>
</reference>
<keyword evidence="4" id="KW-1185">Reference proteome</keyword>
<dbReference type="Pfam" id="PF03981">
    <property type="entry name" value="Ubiq_cyt_C_chap"/>
    <property type="match status" value="1"/>
</dbReference>
<evidence type="ECO:0000259" key="2">
    <source>
        <dbReference type="Pfam" id="PF03981"/>
    </source>
</evidence>
<dbReference type="Proteomes" id="UP000887458">
    <property type="component" value="Unassembled WGS sequence"/>
</dbReference>
<evidence type="ECO:0000313" key="3">
    <source>
        <dbReference type="EMBL" id="KAH9421689.1"/>
    </source>
</evidence>
<organism evidence="3 4">
    <name type="scientific">Dermatophagoides pteronyssinus</name>
    <name type="common">European house dust mite</name>
    <dbReference type="NCBI Taxonomy" id="6956"/>
    <lineage>
        <taxon>Eukaryota</taxon>
        <taxon>Metazoa</taxon>
        <taxon>Ecdysozoa</taxon>
        <taxon>Arthropoda</taxon>
        <taxon>Chelicerata</taxon>
        <taxon>Arachnida</taxon>
        <taxon>Acari</taxon>
        <taxon>Acariformes</taxon>
        <taxon>Sarcoptiformes</taxon>
        <taxon>Astigmata</taxon>
        <taxon>Psoroptidia</taxon>
        <taxon>Analgoidea</taxon>
        <taxon>Pyroglyphidae</taxon>
        <taxon>Dermatophagoidinae</taxon>
        <taxon>Dermatophagoides</taxon>
    </lineage>
</organism>
<dbReference type="PANTHER" id="PTHR12184:SF1">
    <property type="entry name" value="UBIQUINOL-CYTOCHROME-C REDUCTASE COMPLEX ASSEMBLY FACTOR 1"/>
    <property type="match status" value="1"/>
</dbReference>
<proteinExistence type="inferred from homology"/>
<gene>
    <name evidence="3" type="primary">UQCC1_2</name>
    <name evidence="3" type="ORF">DERP_014964</name>
</gene>
<protein>
    <submittedName>
        <fullName evidence="3">Ubiquinol-cytochrome-c reductase complex assembly factor 1</fullName>
    </submittedName>
</protein>
<comment type="caution">
    <text evidence="3">The sequence shown here is derived from an EMBL/GenBank/DDBJ whole genome shotgun (WGS) entry which is preliminary data.</text>
</comment>
<dbReference type="InterPro" id="IPR021150">
    <property type="entry name" value="Ubiq_cyt_c_chap"/>
</dbReference>
<dbReference type="PANTHER" id="PTHR12184">
    <property type="entry name" value="UBIQUINOL-CYTOCHROME C REDUCTASE COMPLEX ASSEMBLY FACTOR 1 FAMILY MEMBER"/>
    <property type="match status" value="1"/>
</dbReference>
<feature type="domain" description="Ubiquinol-cytochrome c chaperone" evidence="2">
    <location>
        <begin position="88"/>
        <end position="223"/>
    </location>
</feature>
<sequence length="251" mass="29407">MRPLSRLSAYYPSLFNKIGQIRCLSSSTSSSKPFYDYSLLPDKGDQKICHARQMLGFKTPPLFVIRKSSVFLYESCTDKIDIAKFFETLKLDDTFNSWFCITRWHVWMIANRCMQDKVNGKTLRNELIKRMWEDVNNRLDKLYFIKRRKKYVMIQQLYSEFNATLFGLDEGLVTNDCILAGAIWRTILGMNEEKTDPIILELLVRYTRVQTQHLSTTISPNYLLFNGNITWKNLPPLIDNNNDNKSKTKLA</sequence>
<reference evidence="3 4" key="1">
    <citation type="journal article" date="2018" name="J. Allergy Clin. Immunol.">
        <title>High-quality assembly of Dermatophagoides pteronyssinus genome and transcriptome reveals a wide range of novel allergens.</title>
        <authorList>
            <person name="Liu X.Y."/>
            <person name="Yang K.Y."/>
            <person name="Wang M.Q."/>
            <person name="Kwok J.S."/>
            <person name="Zeng X."/>
            <person name="Yang Z."/>
            <person name="Xiao X.J."/>
            <person name="Lau C.P."/>
            <person name="Li Y."/>
            <person name="Huang Z.M."/>
            <person name="Ba J.G."/>
            <person name="Yim A.K."/>
            <person name="Ouyang C.Y."/>
            <person name="Ngai S.M."/>
            <person name="Chan T.F."/>
            <person name="Leung E.L."/>
            <person name="Liu L."/>
            <person name="Liu Z.G."/>
            <person name="Tsui S.K."/>
        </authorList>
    </citation>
    <scope>NUCLEOTIDE SEQUENCE [LARGE SCALE GENOMIC DNA]</scope>
    <source>
        <strain evidence="3">Derp</strain>
    </source>
</reference>
<dbReference type="InterPro" id="IPR007129">
    <property type="entry name" value="Ubiqinol_cyt_c_chaperone_CPB3"/>
</dbReference>
<comment type="similarity">
    <text evidence="1">Belongs to the CBP3 family.</text>
</comment>
<name>A0ABQ8JGF5_DERPT</name>
<evidence type="ECO:0000313" key="4">
    <source>
        <dbReference type="Proteomes" id="UP000887458"/>
    </source>
</evidence>
<evidence type="ECO:0000256" key="1">
    <source>
        <dbReference type="ARBA" id="ARBA00006407"/>
    </source>
</evidence>
<dbReference type="EMBL" id="NJHN03000038">
    <property type="protein sequence ID" value="KAH9421689.1"/>
    <property type="molecule type" value="Genomic_DNA"/>
</dbReference>
<accession>A0ABQ8JGF5</accession>